<proteinExistence type="inferred from homology"/>
<dbReference type="EC" id="2.8.1.10" evidence="9"/>
<evidence type="ECO:0000313" key="12">
    <source>
        <dbReference type="EMBL" id="MBE9190736.1"/>
    </source>
</evidence>
<dbReference type="InterPro" id="IPR033983">
    <property type="entry name" value="Thiazole_synthase_ThiG"/>
</dbReference>
<comment type="caution">
    <text evidence="12">The sequence shown here is derived from an EMBL/GenBank/DDBJ whole genome shotgun (WGS) entry which is preliminary data.</text>
</comment>
<feature type="binding site" evidence="9">
    <location>
        <begin position="584"/>
        <end position="585"/>
    </location>
    <ligand>
        <name>1-deoxy-D-xylulose 5-phosphate</name>
        <dbReference type="ChEBI" id="CHEBI:57792"/>
    </ligand>
</feature>
<keyword evidence="6 9" id="KW-0704">Schiff base</keyword>
<dbReference type="SUPFAM" id="SSF54373">
    <property type="entry name" value="FAD-linked reductases, C-terminal domain"/>
    <property type="match status" value="1"/>
</dbReference>
<dbReference type="Gene3D" id="3.20.20.70">
    <property type="entry name" value="Aldolase class I"/>
    <property type="match status" value="1"/>
</dbReference>
<organism evidence="12 13">
    <name type="scientific">Gloeocapsopsis crepidinum LEGE 06123</name>
    <dbReference type="NCBI Taxonomy" id="588587"/>
    <lineage>
        <taxon>Bacteria</taxon>
        <taxon>Bacillati</taxon>
        <taxon>Cyanobacteriota</taxon>
        <taxon>Cyanophyceae</taxon>
        <taxon>Oscillatoriophycideae</taxon>
        <taxon>Chroococcales</taxon>
        <taxon>Chroococcaceae</taxon>
        <taxon>Gloeocapsopsis</taxon>
    </lineage>
</organism>
<comment type="similarity">
    <text evidence="9">Belongs to the ThiG family.</text>
</comment>
<dbReference type="InterPro" id="IPR006076">
    <property type="entry name" value="FAD-dep_OxRdtase"/>
</dbReference>
<accession>A0ABR9UR28</accession>
<evidence type="ECO:0000256" key="8">
    <source>
        <dbReference type="ARBA" id="ARBA00049897"/>
    </source>
</evidence>
<dbReference type="SUPFAM" id="SSF110399">
    <property type="entry name" value="ThiG-like"/>
    <property type="match status" value="1"/>
</dbReference>
<dbReference type="Proteomes" id="UP000651156">
    <property type="component" value="Unassembled WGS sequence"/>
</dbReference>
<feature type="binding site" evidence="9">
    <location>
        <position position="558"/>
    </location>
    <ligand>
        <name>1-deoxy-D-xylulose 5-phosphate</name>
        <dbReference type="ChEBI" id="CHEBI:57792"/>
    </ligand>
</feature>
<evidence type="ECO:0000259" key="10">
    <source>
        <dbReference type="Pfam" id="PF01266"/>
    </source>
</evidence>
<dbReference type="InterPro" id="IPR013785">
    <property type="entry name" value="Aldolase_TIM"/>
</dbReference>
<evidence type="ECO:0000256" key="5">
    <source>
        <dbReference type="ARBA" id="ARBA00023002"/>
    </source>
</evidence>
<keyword evidence="9" id="KW-0963">Cytoplasm</keyword>
<dbReference type="Gene3D" id="3.30.9.10">
    <property type="entry name" value="D-Amino Acid Oxidase, subunit A, domain 2"/>
    <property type="match status" value="1"/>
</dbReference>
<evidence type="ECO:0000256" key="7">
    <source>
        <dbReference type="ARBA" id="ARBA00049872"/>
    </source>
</evidence>
<feature type="domain" description="FAD dependent oxidoreductase" evidence="10">
    <location>
        <begin position="5"/>
        <end position="336"/>
    </location>
</feature>
<evidence type="ECO:0000313" key="13">
    <source>
        <dbReference type="Proteomes" id="UP000651156"/>
    </source>
</evidence>
<keyword evidence="5 12" id="KW-0560">Oxidoreductase</keyword>
<comment type="subcellular location">
    <subcellularLocation>
        <location evidence="9">Cytoplasm</location>
    </subcellularLocation>
</comment>
<dbReference type="HAMAP" id="MF_00443">
    <property type="entry name" value="ThiG"/>
    <property type="match status" value="1"/>
</dbReference>
<comment type="subunit">
    <text evidence="9">Homotetramer. Forms heterodimers with either ThiH or ThiS.</text>
</comment>
<keyword evidence="13" id="KW-1185">Reference proteome</keyword>
<name>A0ABR9UR28_9CHRO</name>
<dbReference type="Gene3D" id="3.50.50.60">
    <property type="entry name" value="FAD/NAD(P)-binding domain"/>
    <property type="match status" value="1"/>
</dbReference>
<evidence type="ECO:0000256" key="2">
    <source>
        <dbReference type="ARBA" id="ARBA00004948"/>
    </source>
</evidence>
<dbReference type="Pfam" id="PF01266">
    <property type="entry name" value="DAO"/>
    <property type="match status" value="1"/>
</dbReference>
<comment type="function">
    <text evidence="1 9">Catalyzes the rearrangement of 1-deoxy-D-xylulose 5-phosphate (DXP) to produce the thiazole phosphate moiety of thiamine. Sulfur is provided by the thiocarboxylate moiety of the carrier protein ThiS. In vitro, sulfur can be provided by H(2)S.</text>
</comment>
<feature type="domain" description="Thiazole synthase ThiG" evidence="11">
    <location>
        <begin position="398"/>
        <end position="649"/>
    </location>
</feature>
<evidence type="ECO:0000256" key="9">
    <source>
        <dbReference type="HAMAP-Rule" id="MF_00443"/>
    </source>
</evidence>
<protein>
    <recommendedName>
        <fullName evidence="9">Thiazole synthase</fullName>
        <ecNumber evidence="9">2.8.1.10</ecNumber>
    </recommendedName>
</protein>
<evidence type="ECO:0000259" key="11">
    <source>
        <dbReference type="Pfam" id="PF05690"/>
    </source>
</evidence>
<comment type="catalytic activity">
    <reaction evidence="7">
        <text>glycine + O2 + H2O = glyoxylate + H2O2 + NH4(+)</text>
        <dbReference type="Rhea" id="RHEA:11532"/>
        <dbReference type="ChEBI" id="CHEBI:15377"/>
        <dbReference type="ChEBI" id="CHEBI:15379"/>
        <dbReference type="ChEBI" id="CHEBI:16240"/>
        <dbReference type="ChEBI" id="CHEBI:28938"/>
        <dbReference type="ChEBI" id="CHEBI:36655"/>
        <dbReference type="ChEBI" id="CHEBI:57305"/>
        <dbReference type="EC" id="1.4.3.19"/>
    </reaction>
</comment>
<reference evidence="12 13" key="1">
    <citation type="submission" date="2020-10" db="EMBL/GenBank/DDBJ databases">
        <authorList>
            <person name="Castelo-Branco R."/>
            <person name="Eusebio N."/>
            <person name="Adriana R."/>
            <person name="Vieira A."/>
            <person name="Brugerolle De Fraissinette N."/>
            <person name="Rezende De Castro R."/>
            <person name="Schneider M.P."/>
            <person name="Vasconcelos V."/>
            <person name="Leao P.N."/>
        </authorList>
    </citation>
    <scope>NUCLEOTIDE SEQUENCE [LARGE SCALE GENOMIC DNA]</scope>
    <source>
        <strain evidence="12 13">LEGE 06123</strain>
    </source>
</reference>
<sequence length="656" mass="71084">MTTSDILIIGGGVVGLAIAVELKLRGASVTVLSRDFQAASHAAAGMLAPQAEAIPPGAMRDLCLRSRSLYPEWIDKLEQLSGVTTGYWACGILAPMYQEPIHTVEDDEVAYWLERDAINLYQSGLSSDVIGGWWYPEDGQVDNRALMRSLWTAAESLRVDLQDNVTVQAIQQQQRRVIGLQTSVGVYRAEHYVLAAGAWSNELLPVAVCPKKGQMLSLRVPEGHSGLPLQRVLYGPDTYIVPRRDGRIIVGATSEDVGFTPYNTPLGIQTLLQNATRLLPQLQHYPIDEFWWGFRPATPDELPILGSSPCHNLTLATGHYRNGILLAPVTASLIAEYIWQKSDSLLEHFHFSRFYQDKKVTPTLPKSSPTQYLSPSAKMQTIAKPIENSLVDIDTPLTIAGQTFHSRLMTGTGKYRSIEQMQQSVVASGCEIVTVAVRRVQTNAPGHEGLAEALDWNKIWMLPNTAGCQTAEEAIRVARLGREMAKLLGQEDNNFVKLEVIPDAKYLLPDPIGTLEAAEKLVKEGFAVLPYINADPMLAKRLEEAGCATVMPLASPIGSGQGLKTTANIQIIIENANVPVVVDAGIGTPSEAAQAMELGADALLINTAIAQAKNPPAMARAMSLAAIAGRLAYLAGRIPIKDYASPSSPLSGTINS</sequence>
<dbReference type="PANTHER" id="PTHR34266">
    <property type="entry name" value="THIAZOLE SYNTHASE"/>
    <property type="match status" value="1"/>
</dbReference>
<dbReference type="RefSeq" id="WP_193931912.1">
    <property type="nucleotide sequence ID" value="NZ_CAWPMZ010000045.1"/>
</dbReference>
<feature type="active site" description="Schiff-base intermediate with DXP" evidence="9">
    <location>
        <position position="497"/>
    </location>
</feature>
<gene>
    <name evidence="12" type="primary">thiO</name>
    <name evidence="9" type="synonym">thiG</name>
    <name evidence="12" type="ORF">IQ230_10295</name>
</gene>
<dbReference type="SUPFAM" id="SSF51905">
    <property type="entry name" value="FAD/NAD(P)-binding domain"/>
    <property type="match status" value="1"/>
</dbReference>
<dbReference type="InterPro" id="IPR012727">
    <property type="entry name" value="Gly_oxidase_ThiO"/>
</dbReference>
<evidence type="ECO:0000256" key="1">
    <source>
        <dbReference type="ARBA" id="ARBA00002834"/>
    </source>
</evidence>
<keyword evidence="3 9" id="KW-0808">Transferase</keyword>
<dbReference type="NCBIfam" id="TIGR02352">
    <property type="entry name" value="thiamin_ThiO"/>
    <property type="match status" value="1"/>
</dbReference>
<dbReference type="EMBL" id="JADEWN010000021">
    <property type="protein sequence ID" value="MBE9190736.1"/>
    <property type="molecule type" value="Genomic_DNA"/>
</dbReference>
<dbReference type="CDD" id="cd04728">
    <property type="entry name" value="ThiG"/>
    <property type="match status" value="1"/>
</dbReference>
<evidence type="ECO:0000256" key="6">
    <source>
        <dbReference type="ARBA" id="ARBA00023270"/>
    </source>
</evidence>
<keyword evidence="4 9" id="KW-0784">Thiamine biosynthesis</keyword>
<comment type="catalytic activity">
    <reaction evidence="8 9">
        <text>[ThiS sulfur-carrier protein]-C-terminal-Gly-aminoethanethioate + 2-iminoacetate + 1-deoxy-D-xylulose 5-phosphate = [ThiS sulfur-carrier protein]-C-terminal Gly-Gly + 2-[(2R,5Z)-2-carboxy-4-methylthiazol-5(2H)-ylidene]ethyl phosphate + 2 H2O + H(+)</text>
        <dbReference type="Rhea" id="RHEA:26297"/>
        <dbReference type="Rhea" id="RHEA-COMP:12909"/>
        <dbReference type="Rhea" id="RHEA-COMP:19908"/>
        <dbReference type="ChEBI" id="CHEBI:15377"/>
        <dbReference type="ChEBI" id="CHEBI:15378"/>
        <dbReference type="ChEBI" id="CHEBI:57792"/>
        <dbReference type="ChEBI" id="CHEBI:62899"/>
        <dbReference type="ChEBI" id="CHEBI:77846"/>
        <dbReference type="ChEBI" id="CHEBI:90778"/>
        <dbReference type="ChEBI" id="CHEBI:232372"/>
        <dbReference type="EC" id="2.8.1.10"/>
    </reaction>
</comment>
<dbReference type="PANTHER" id="PTHR34266:SF2">
    <property type="entry name" value="THIAZOLE SYNTHASE"/>
    <property type="match status" value="1"/>
</dbReference>
<dbReference type="Pfam" id="PF05690">
    <property type="entry name" value="ThiG"/>
    <property type="match status" value="1"/>
</dbReference>
<comment type="pathway">
    <text evidence="2 9">Cofactor biosynthesis; thiamine diphosphate biosynthesis.</text>
</comment>
<evidence type="ECO:0000256" key="3">
    <source>
        <dbReference type="ARBA" id="ARBA00022679"/>
    </source>
</evidence>
<dbReference type="GO" id="GO:0043799">
    <property type="term" value="F:glycine oxidase activity"/>
    <property type="evidence" value="ECO:0007669"/>
    <property type="project" value="UniProtKB-EC"/>
</dbReference>
<feature type="binding site" evidence="9">
    <location>
        <begin position="606"/>
        <end position="607"/>
    </location>
    <ligand>
        <name>1-deoxy-D-xylulose 5-phosphate</name>
        <dbReference type="ChEBI" id="CHEBI:57792"/>
    </ligand>
</feature>
<dbReference type="InterPro" id="IPR008867">
    <property type="entry name" value="ThiG"/>
</dbReference>
<evidence type="ECO:0000256" key="4">
    <source>
        <dbReference type="ARBA" id="ARBA00022977"/>
    </source>
</evidence>
<dbReference type="InterPro" id="IPR036188">
    <property type="entry name" value="FAD/NAD-bd_sf"/>
</dbReference>